<keyword evidence="1" id="KW-0548">Nucleotidyltransferase</keyword>
<dbReference type="EMBL" id="LR214972">
    <property type="protein sequence ID" value="VEU63304.1"/>
    <property type="molecule type" value="Genomic_DNA"/>
</dbReference>
<dbReference type="Pfam" id="PF13177">
    <property type="entry name" value="DNA_pol3_delta2"/>
    <property type="match status" value="1"/>
</dbReference>
<keyword evidence="1" id="KW-0808">Transferase</keyword>
<gene>
    <name evidence="1" type="ORF">NCTC10118_00398</name>
</gene>
<sequence length="306" mass="35662">MENIYSKIAKLSHNNKLAHLYLFDTKRIFNVKKEILSLIYTLNGLSLPEIISTKLDLNNLFSNVYYLDGSGEKIKKETLENFFSKVNLDSLEQKYKHKLAVIEDLQNTQKESLNTILKEIEEPSENVVIFIFSKNYKQLLPTILSRAQLLKLQEIKENSDQSNSSFSIIAKLFANYDKVLFEEYQNATYQDLFDKYLKILKNTLKKPLKFCYLYLELNNDLNKENKAQNKFILNILKSIVVGINITTVKNKYISAINDLSKEFWNTYPNIGSWVKDVNSFFESLKTNANFKIQKQVLLIKLGEIYG</sequence>
<organism evidence="1 2">
    <name type="scientific">Mycoplasmopsis bovirhinis</name>
    <dbReference type="NCBI Taxonomy" id="29553"/>
    <lineage>
        <taxon>Bacteria</taxon>
        <taxon>Bacillati</taxon>
        <taxon>Mycoplasmatota</taxon>
        <taxon>Mycoplasmoidales</taxon>
        <taxon>Metamycoplasmataceae</taxon>
        <taxon>Mycoplasmopsis</taxon>
    </lineage>
</organism>
<reference evidence="1 2" key="1">
    <citation type="submission" date="2019-01" db="EMBL/GenBank/DDBJ databases">
        <authorList>
            <consortium name="Pathogen Informatics"/>
        </authorList>
    </citation>
    <scope>NUCLEOTIDE SEQUENCE [LARGE SCALE GENOMIC DNA]</scope>
    <source>
        <strain evidence="1 2">NCTC10118</strain>
    </source>
</reference>
<keyword evidence="2" id="KW-1185">Reference proteome</keyword>
<dbReference type="SUPFAM" id="SSF52540">
    <property type="entry name" value="P-loop containing nucleoside triphosphate hydrolases"/>
    <property type="match status" value="1"/>
</dbReference>
<proteinExistence type="predicted"/>
<dbReference type="Gene3D" id="3.40.50.300">
    <property type="entry name" value="P-loop containing nucleotide triphosphate hydrolases"/>
    <property type="match status" value="1"/>
</dbReference>
<dbReference type="InterPro" id="IPR027417">
    <property type="entry name" value="P-loop_NTPase"/>
</dbReference>
<name>A0A449AE92_9BACT</name>
<dbReference type="RefSeq" id="WP_129621500.1">
    <property type="nucleotide sequence ID" value="NZ_LR214972.1"/>
</dbReference>
<protein>
    <submittedName>
        <fullName evidence="1">DNA polymerase III subunit delta</fullName>
        <ecNumber evidence="1">2.7.7.7</ecNumber>
    </submittedName>
</protein>
<evidence type="ECO:0000313" key="1">
    <source>
        <dbReference type="EMBL" id="VEU63304.1"/>
    </source>
</evidence>
<dbReference type="GO" id="GO:0003887">
    <property type="term" value="F:DNA-directed DNA polymerase activity"/>
    <property type="evidence" value="ECO:0007669"/>
    <property type="project" value="UniProtKB-EC"/>
</dbReference>
<dbReference type="AlphaFoldDB" id="A0A449AE92"/>
<dbReference type="EC" id="2.7.7.7" evidence="1"/>
<dbReference type="OrthoDB" id="396138at2"/>
<evidence type="ECO:0000313" key="2">
    <source>
        <dbReference type="Proteomes" id="UP000289952"/>
    </source>
</evidence>
<dbReference type="Proteomes" id="UP000289952">
    <property type="component" value="Chromosome"/>
</dbReference>
<accession>A0A449AE92</accession>